<dbReference type="OMA" id="TWSWIVY"/>
<feature type="transmembrane region" description="Helical" evidence="2">
    <location>
        <begin position="100"/>
        <end position="121"/>
    </location>
</feature>
<dbReference type="AlphaFoldDB" id="A0A2I1BUA2"/>
<reference evidence="4" key="1">
    <citation type="journal article" date="2018" name="Proc. Natl. Acad. Sci. U.S.A.">
        <title>Linking secondary metabolites to gene clusters through genome sequencing of six diverse Aspergillus species.</title>
        <authorList>
            <person name="Kaerboelling I."/>
            <person name="Vesth T.C."/>
            <person name="Frisvad J.C."/>
            <person name="Nybo J.L."/>
            <person name="Theobald S."/>
            <person name="Kuo A."/>
            <person name="Bowyer P."/>
            <person name="Matsuda Y."/>
            <person name="Mondo S."/>
            <person name="Lyhne E.K."/>
            <person name="Kogle M.E."/>
            <person name="Clum A."/>
            <person name="Lipzen A."/>
            <person name="Salamov A."/>
            <person name="Ngan C.Y."/>
            <person name="Daum C."/>
            <person name="Chiniquy J."/>
            <person name="Barry K."/>
            <person name="LaButti K."/>
            <person name="Haridas S."/>
            <person name="Simmons B.A."/>
            <person name="Magnuson J.K."/>
            <person name="Mortensen U.H."/>
            <person name="Larsen T.O."/>
            <person name="Grigoriev I.V."/>
            <person name="Baker S.E."/>
            <person name="Andersen M.R."/>
        </authorList>
    </citation>
    <scope>NUCLEOTIDE SEQUENCE [LARGE SCALE GENOMIC DNA]</scope>
    <source>
        <strain evidence="4">IBT 16806</strain>
    </source>
</reference>
<name>A0A2I1BUA2_ASPN1</name>
<evidence type="ECO:0000313" key="3">
    <source>
        <dbReference type="EMBL" id="PKX88924.1"/>
    </source>
</evidence>
<dbReference type="RefSeq" id="XP_024677519.1">
    <property type="nucleotide sequence ID" value="XM_024828480.1"/>
</dbReference>
<feature type="transmembrane region" description="Helical" evidence="2">
    <location>
        <begin position="35"/>
        <end position="61"/>
    </location>
</feature>
<dbReference type="GeneID" id="36535805"/>
<dbReference type="OrthoDB" id="3344043at2759"/>
<dbReference type="VEuPathDB" id="FungiDB:P174DRAFT_446041"/>
<dbReference type="STRING" id="1392255.A0A2I1BUA2"/>
<protein>
    <submittedName>
        <fullName evidence="3">Uncharacterized protein</fullName>
    </submittedName>
</protein>
<sequence length="597" mass="65010">MAQTDPNPTSESDSTLLRRKPKSTRSQGITSHRAGIAWSWFLITVPISALTAVFLVLVFHYRLTHGDPPFPNLRLPSAEDEKNVFYVNLSSSVILFSTSWASSVAPMLSGFVLVLASFPIARRLSRDIQRGRADRLPTPYQLALTLKFIDGSLLGAMWNWICYLLSWNKGGERQTPPLRAASAVAVLATLLGLLVTAADTWLHFTTTTVPFTRVAPITDHPDYSFGLLPQCLKGNNSVAAQRGAGPVCSVSIAATGSFLANGTASLQVMNNVSDQATVYTYVDTHKTPYTYLGVPESASLLTRDFTAKSYAARTQCELISTKCALQNVASSVKFNCSAEFAGFINSPTLQVAFFEDESMSKDLKGKVVSNYGTGNPYYFALASAVNLSGGKTPNSTEFVKSLHGVPTYVLGCNTTIYDIEYDRLNNTVTRFQPTVSNTSISNIWQTSISQTQDWFPVFQQAVGTAIFSDTAQEFAEKPALAAQERETLLVARIPAAPLVTMVVVCLLYVVCGLVLTGLAAWSARDEVPDVQARLSIAGLVADRFEEPGLRGDTDSVEKMFAEYAGKESKRIAIESVDRVGVYRYTTCQKPEGSASEW</sequence>
<keyword evidence="2" id="KW-0472">Membrane</keyword>
<feature type="transmembrane region" description="Helical" evidence="2">
    <location>
        <begin position="181"/>
        <end position="204"/>
    </location>
</feature>
<evidence type="ECO:0000313" key="4">
    <source>
        <dbReference type="Proteomes" id="UP000234474"/>
    </source>
</evidence>
<evidence type="ECO:0000256" key="1">
    <source>
        <dbReference type="SAM" id="MobiDB-lite"/>
    </source>
</evidence>
<accession>A0A2I1BUA2</accession>
<dbReference type="Proteomes" id="UP000234474">
    <property type="component" value="Unassembled WGS sequence"/>
</dbReference>
<gene>
    <name evidence="3" type="ORF">P174DRAFT_446041</name>
</gene>
<comment type="caution">
    <text evidence="3">The sequence shown here is derived from an EMBL/GenBank/DDBJ whole genome shotgun (WGS) entry which is preliminary data.</text>
</comment>
<keyword evidence="2" id="KW-1133">Transmembrane helix</keyword>
<feature type="transmembrane region" description="Helical" evidence="2">
    <location>
        <begin position="495"/>
        <end position="521"/>
    </location>
</feature>
<proteinExistence type="predicted"/>
<keyword evidence="4" id="KW-1185">Reference proteome</keyword>
<evidence type="ECO:0000256" key="2">
    <source>
        <dbReference type="SAM" id="Phobius"/>
    </source>
</evidence>
<keyword evidence="2" id="KW-0812">Transmembrane</keyword>
<feature type="compositionally biased region" description="Polar residues" evidence="1">
    <location>
        <begin position="1"/>
        <end position="15"/>
    </location>
</feature>
<organism evidence="3 4">
    <name type="scientific">Aspergillus novofumigatus (strain IBT 16806)</name>
    <dbReference type="NCBI Taxonomy" id="1392255"/>
    <lineage>
        <taxon>Eukaryota</taxon>
        <taxon>Fungi</taxon>
        <taxon>Dikarya</taxon>
        <taxon>Ascomycota</taxon>
        <taxon>Pezizomycotina</taxon>
        <taxon>Eurotiomycetes</taxon>
        <taxon>Eurotiomycetidae</taxon>
        <taxon>Eurotiales</taxon>
        <taxon>Aspergillaceae</taxon>
        <taxon>Aspergillus</taxon>
        <taxon>Aspergillus subgen. Fumigati</taxon>
    </lineage>
</organism>
<feature type="region of interest" description="Disordered" evidence="1">
    <location>
        <begin position="1"/>
        <end position="28"/>
    </location>
</feature>
<dbReference type="EMBL" id="MSZS01000011">
    <property type="protein sequence ID" value="PKX88924.1"/>
    <property type="molecule type" value="Genomic_DNA"/>
</dbReference>